<reference evidence="2 3" key="1">
    <citation type="submission" date="2021-06" db="EMBL/GenBank/DDBJ databases">
        <authorList>
            <person name="Palmer J.M."/>
        </authorList>
    </citation>
    <scope>NUCLEOTIDE SEQUENCE [LARGE SCALE GENOMIC DNA]</scope>
    <source>
        <strain evidence="2 3">AS_MEX2019</strain>
        <tissue evidence="2">Muscle</tissue>
    </source>
</reference>
<feature type="compositionally biased region" description="Basic and acidic residues" evidence="1">
    <location>
        <begin position="10"/>
        <end position="20"/>
    </location>
</feature>
<protein>
    <submittedName>
        <fullName evidence="2">Uncharacterized protein</fullName>
    </submittedName>
</protein>
<name>A0ABV0Z521_9TELE</name>
<gene>
    <name evidence="2" type="ORF">AMECASPLE_032088</name>
</gene>
<comment type="caution">
    <text evidence="2">The sequence shown here is derived from an EMBL/GenBank/DDBJ whole genome shotgun (WGS) entry which is preliminary data.</text>
</comment>
<evidence type="ECO:0000313" key="2">
    <source>
        <dbReference type="EMBL" id="MEQ2301056.1"/>
    </source>
</evidence>
<sequence length="138" mass="15475">MHASSCGESSRSDEKGHDSTIIEEGPADMPGPSETSCTVRDDWLTISDCSKAISECAKKALHMHERENLLILTKDIRRSVAEQDVALISFYKRPNVEWACPLECRLEGDTAIGQGVVRFFLINVHGEADVWFLHQFRV</sequence>
<proteinExistence type="predicted"/>
<evidence type="ECO:0000256" key="1">
    <source>
        <dbReference type="SAM" id="MobiDB-lite"/>
    </source>
</evidence>
<organism evidence="2 3">
    <name type="scientific">Ameca splendens</name>
    <dbReference type="NCBI Taxonomy" id="208324"/>
    <lineage>
        <taxon>Eukaryota</taxon>
        <taxon>Metazoa</taxon>
        <taxon>Chordata</taxon>
        <taxon>Craniata</taxon>
        <taxon>Vertebrata</taxon>
        <taxon>Euteleostomi</taxon>
        <taxon>Actinopterygii</taxon>
        <taxon>Neopterygii</taxon>
        <taxon>Teleostei</taxon>
        <taxon>Neoteleostei</taxon>
        <taxon>Acanthomorphata</taxon>
        <taxon>Ovalentaria</taxon>
        <taxon>Atherinomorphae</taxon>
        <taxon>Cyprinodontiformes</taxon>
        <taxon>Goodeidae</taxon>
        <taxon>Ameca</taxon>
    </lineage>
</organism>
<accession>A0ABV0Z521</accession>
<feature type="region of interest" description="Disordered" evidence="1">
    <location>
        <begin position="1"/>
        <end position="36"/>
    </location>
</feature>
<dbReference type="Proteomes" id="UP001469553">
    <property type="component" value="Unassembled WGS sequence"/>
</dbReference>
<evidence type="ECO:0000313" key="3">
    <source>
        <dbReference type="Proteomes" id="UP001469553"/>
    </source>
</evidence>
<dbReference type="EMBL" id="JAHRIP010051123">
    <property type="protein sequence ID" value="MEQ2301056.1"/>
    <property type="molecule type" value="Genomic_DNA"/>
</dbReference>
<keyword evidence="3" id="KW-1185">Reference proteome</keyword>